<feature type="transmembrane region" description="Helical" evidence="10">
    <location>
        <begin position="6"/>
        <end position="24"/>
    </location>
</feature>
<evidence type="ECO:0000256" key="7">
    <source>
        <dbReference type="ARBA" id="ARBA00022737"/>
    </source>
</evidence>
<keyword evidence="7" id="KW-0677">Repeat</keyword>
<protein>
    <submittedName>
        <fullName evidence="11">Sugar transporter sweet1</fullName>
    </submittedName>
</protein>
<evidence type="ECO:0000256" key="6">
    <source>
        <dbReference type="ARBA" id="ARBA00022692"/>
    </source>
</evidence>
<evidence type="ECO:0000256" key="9">
    <source>
        <dbReference type="ARBA" id="ARBA00023136"/>
    </source>
</evidence>
<feature type="transmembrane region" description="Helical" evidence="10">
    <location>
        <begin position="185"/>
        <end position="204"/>
    </location>
</feature>
<dbReference type="EMBL" id="JAPDFW010000124">
    <property type="protein sequence ID" value="KAJ5067878.1"/>
    <property type="molecule type" value="Genomic_DNA"/>
</dbReference>
<comment type="caution">
    <text evidence="11">The sequence shown here is derived from an EMBL/GenBank/DDBJ whole genome shotgun (WGS) entry which is preliminary data.</text>
</comment>
<name>A0A9Q0L869_ANAIG</name>
<evidence type="ECO:0000256" key="4">
    <source>
        <dbReference type="ARBA" id="ARBA00022475"/>
    </source>
</evidence>
<feature type="transmembrane region" description="Helical" evidence="10">
    <location>
        <begin position="158"/>
        <end position="179"/>
    </location>
</feature>
<evidence type="ECO:0000256" key="5">
    <source>
        <dbReference type="ARBA" id="ARBA00022597"/>
    </source>
</evidence>
<evidence type="ECO:0000256" key="3">
    <source>
        <dbReference type="ARBA" id="ARBA00022448"/>
    </source>
</evidence>
<dbReference type="PANTHER" id="PTHR10791">
    <property type="entry name" value="RAG1-ACTIVATING PROTEIN 1"/>
    <property type="match status" value="1"/>
</dbReference>
<keyword evidence="12" id="KW-1185">Reference proteome</keyword>
<reference evidence="11" key="1">
    <citation type="submission" date="2022-10" db="EMBL/GenBank/DDBJ databases">
        <title>Novel sulphate-reducing endosymbionts in the free-living metamonad Anaeramoeba.</title>
        <authorList>
            <person name="Jerlstrom-Hultqvist J."/>
            <person name="Cepicka I."/>
            <person name="Gallot-Lavallee L."/>
            <person name="Salas-Leiva D."/>
            <person name="Curtis B.A."/>
            <person name="Zahonova K."/>
            <person name="Pipaliya S."/>
            <person name="Dacks J."/>
            <person name="Roger A.J."/>
        </authorList>
    </citation>
    <scope>NUCLEOTIDE SEQUENCE</scope>
    <source>
        <strain evidence="11">BMAN</strain>
    </source>
</reference>
<keyword evidence="5 11" id="KW-0762">Sugar transport</keyword>
<comment type="subcellular location">
    <subcellularLocation>
        <location evidence="1">Cell membrane</location>
        <topology evidence="1">Multi-pass membrane protein</topology>
    </subcellularLocation>
</comment>
<dbReference type="OrthoDB" id="409725at2759"/>
<evidence type="ECO:0000256" key="2">
    <source>
        <dbReference type="ARBA" id="ARBA00007809"/>
    </source>
</evidence>
<feature type="transmembrane region" description="Helical" evidence="10">
    <location>
        <begin position="67"/>
        <end position="87"/>
    </location>
</feature>
<gene>
    <name evidence="11" type="ORF">M0811_12796</name>
</gene>
<keyword evidence="9 10" id="KW-0472">Membrane</keyword>
<evidence type="ECO:0000256" key="10">
    <source>
        <dbReference type="SAM" id="Phobius"/>
    </source>
</evidence>
<feature type="transmembrane region" description="Helical" evidence="10">
    <location>
        <begin position="125"/>
        <end position="146"/>
    </location>
</feature>
<dbReference type="InterPro" id="IPR004316">
    <property type="entry name" value="SWEET_rpt"/>
</dbReference>
<evidence type="ECO:0000313" key="11">
    <source>
        <dbReference type="EMBL" id="KAJ5067878.1"/>
    </source>
</evidence>
<keyword evidence="6 10" id="KW-0812">Transmembrane</keyword>
<organism evidence="11 12">
    <name type="scientific">Anaeramoeba ignava</name>
    <name type="common">Anaerobic marine amoeba</name>
    <dbReference type="NCBI Taxonomy" id="1746090"/>
    <lineage>
        <taxon>Eukaryota</taxon>
        <taxon>Metamonada</taxon>
        <taxon>Anaeramoebidae</taxon>
        <taxon>Anaeramoeba</taxon>
    </lineage>
</organism>
<comment type="similarity">
    <text evidence="2">Belongs to the SWEET sugar transporter family.</text>
</comment>
<feature type="transmembrane region" description="Helical" evidence="10">
    <location>
        <begin position="99"/>
        <end position="119"/>
    </location>
</feature>
<keyword evidence="8 10" id="KW-1133">Transmembrane helix</keyword>
<sequence>MPSFKIIVSFSAGFFTFVELLTPLPEALNTSKTKNLILKIERPIIEFVMLLSNITWFLYGLTQKEVALTLMHFIGIFFSAYYSSISFNHSTHKNELKFPFRFIGVMISLALLGSVIFSIQTKELLYGIFAVIFDLAIQITPLYQFRRIFQTKNNPNQILFFASIISFCVNFSWIFYGIVISDIFVTIPSSIGAFLNLIQLYIYLHFRFGIRFRLNNSSLTEIL</sequence>
<accession>A0A9Q0L869</accession>
<evidence type="ECO:0000256" key="1">
    <source>
        <dbReference type="ARBA" id="ARBA00004651"/>
    </source>
</evidence>
<dbReference type="Gene3D" id="1.20.1280.290">
    <property type="match status" value="2"/>
</dbReference>
<dbReference type="Pfam" id="PF03083">
    <property type="entry name" value="MtN3_slv"/>
    <property type="match status" value="2"/>
</dbReference>
<keyword evidence="4" id="KW-1003">Cell membrane</keyword>
<dbReference type="Proteomes" id="UP001149090">
    <property type="component" value="Unassembled WGS sequence"/>
</dbReference>
<evidence type="ECO:0000313" key="12">
    <source>
        <dbReference type="Proteomes" id="UP001149090"/>
    </source>
</evidence>
<dbReference type="GO" id="GO:0051119">
    <property type="term" value="F:sugar transmembrane transporter activity"/>
    <property type="evidence" value="ECO:0007669"/>
    <property type="project" value="InterPro"/>
</dbReference>
<dbReference type="PANTHER" id="PTHR10791:SF30">
    <property type="entry name" value="SUGAR TRANSPORTER SWEET1"/>
    <property type="match status" value="1"/>
</dbReference>
<evidence type="ECO:0000256" key="8">
    <source>
        <dbReference type="ARBA" id="ARBA00022989"/>
    </source>
</evidence>
<dbReference type="GO" id="GO:0005886">
    <property type="term" value="C:plasma membrane"/>
    <property type="evidence" value="ECO:0007669"/>
    <property type="project" value="UniProtKB-SubCell"/>
</dbReference>
<proteinExistence type="inferred from homology"/>
<dbReference type="InterPro" id="IPR047664">
    <property type="entry name" value="SWEET"/>
</dbReference>
<dbReference type="AlphaFoldDB" id="A0A9Q0L869"/>
<keyword evidence="3" id="KW-0813">Transport</keyword>